<reference evidence="7" key="1">
    <citation type="journal article" date="2021" name="PeerJ">
        <title>Extensive microbial diversity within the chicken gut microbiome revealed by metagenomics and culture.</title>
        <authorList>
            <person name="Gilroy R."/>
            <person name="Ravi A."/>
            <person name="Getino M."/>
            <person name="Pursley I."/>
            <person name="Horton D.L."/>
            <person name="Alikhan N.F."/>
            <person name="Baker D."/>
            <person name="Gharbi K."/>
            <person name="Hall N."/>
            <person name="Watson M."/>
            <person name="Adriaenssens E.M."/>
            <person name="Foster-Nyarko E."/>
            <person name="Jarju S."/>
            <person name="Secka A."/>
            <person name="Antonio M."/>
            <person name="Oren A."/>
            <person name="Chaudhuri R.R."/>
            <person name="La Ragione R."/>
            <person name="Hildebrand F."/>
            <person name="Pallen M.J."/>
        </authorList>
    </citation>
    <scope>NUCLEOTIDE SEQUENCE</scope>
    <source>
        <strain evidence="7">ChiSxjej3B15-1167</strain>
    </source>
</reference>
<keyword evidence="4 7" id="KW-0808">Transferase</keyword>
<dbReference type="Gene3D" id="3.30.950.10">
    <property type="entry name" value="Methyltransferase, Cobalt-precorrin-4 Transmethylase, Domain 2"/>
    <property type="match status" value="1"/>
</dbReference>
<feature type="domain" description="Tetrapyrrole methylase" evidence="6">
    <location>
        <begin position="3"/>
        <end position="210"/>
    </location>
</feature>
<dbReference type="SUPFAM" id="SSF53790">
    <property type="entry name" value="Tetrapyrrole methylase"/>
    <property type="match status" value="1"/>
</dbReference>
<dbReference type="NCBIfam" id="TIGR01466">
    <property type="entry name" value="cobJ_cbiH"/>
    <property type="match status" value="1"/>
</dbReference>
<protein>
    <submittedName>
        <fullName evidence="7">Precorrin-3B C(17)-methyltransferase</fullName>
        <ecNumber evidence="7">2.1.1.131</ecNumber>
    </submittedName>
</protein>
<evidence type="ECO:0000313" key="7">
    <source>
        <dbReference type="EMBL" id="HIX71644.1"/>
    </source>
</evidence>
<dbReference type="PANTHER" id="PTHR47036">
    <property type="entry name" value="COBALT-FACTOR III C(17)-METHYLTRANSFERASE-RELATED"/>
    <property type="match status" value="1"/>
</dbReference>
<dbReference type="EC" id="2.1.1.131" evidence="7"/>
<dbReference type="PANTHER" id="PTHR47036:SF1">
    <property type="entry name" value="COBALT-FACTOR III C(17)-METHYLTRANSFERASE-RELATED"/>
    <property type="match status" value="1"/>
</dbReference>
<evidence type="ECO:0000259" key="6">
    <source>
        <dbReference type="Pfam" id="PF00590"/>
    </source>
</evidence>
<sequence>MGKLYAVGFGPGGYEHMTAKAIDVIKNADIITGYTTYVEMLKKFFPDKEYVATPMTKEMDRCRMAIDLAAEGKSVAMVSSGDSGIYGMAGILLEIANEKQSDVEIETVPGVTAASAAASVLGAPLMHDFAVISLSDLMTPFDRIMKRVDCAGEGDFIVCLYNPKSKKRVDYVEKAADILMKYRSADTPVGVVRHAGREEESSFLTTLGEIKDAPIDMFSIVIIGNSNTYVKDGKMITPRGYEDKYGFAGID</sequence>
<evidence type="ECO:0000256" key="5">
    <source>
        <dbReference type="ARBA" id="ARBA00022691"/>
    </source>
</evidence>
<dbReference type="InterPro" id="IPR014776">
    <property type="entry name" value="4pyrrole_Mease_sub2"/>
</dbReference>
<gene>
    <name evidence="7" type="primary">cobJ</name>
    <name evidence="7" type="ORF">H9849_01345</name>
</gene>
<evidence type="ECO:0000256" key="4">
    <source>
        <dbReference type="ARBA" id="ARBA00022679"/>
    </source>
</evidence>
<dbReference type="InterPro" id="IPR014777">
    <property type="entry name" value="4pyrrole_Mease_sub1"/>
</dbReference>
<dbReference type="InterPro" id="IPR035996">
    <property type="entry name" value="4pyrrol_Methylase_sf"/>
</dbReference>
<dbReference type="Gene3D" id="3.40.1010.10">
    <property type="entry name" value="Cobalt-precorrin-4 Transmethylase, Domain 1"/>
    <property type="match status" value="1"/>
</dbReference>
<organism evidence="7 8">
    <name type="scientific">Candidatus Anaerobutyricum stercoripullorum</name>
    <dbReference type="NCBI Taxonomy" id="2838456"/>
    <lineage>
        <taxon>Bacteria</taxon>
        <taxon>Bacillati</taxon>
        <taxon>Bacillota</taxon>
        <taxon>Clostridia</taxon>
        <taxon>Lachnospirales</taxon>
        <taxon>Lachnospiraceae</taxon>
        <taxon>Anaerobutyricum</taxon>
    </lineage>
</organism>
<dbReference type="InterPro" id="IPR000878">
    <property type="entry name" value="4pyrrol_Mease"/>
</dbReference>
<keyword evidence="3 7" id="KW-0489">Methyltransferase</keyword>
<evidence type="ECO:0000256" key="3">
    <source>
        <dbReference type="ARBA" id="ARBA00022603"/>
    </source>
</evidence>
<dbReference type="GO" id="GO:0009236">
    <property type="term" value="P:cobalamin biosynthetic process"/>
    <property type="evidence" value="ECO:0007669"/>
    <property type="project" value="UniProtKB-KW"/>
</dbReference>
<keyword evidence="5" id="KW-0949">S-adenosyl-L-methionine</keyword>
<dbReference type="InterPro" id="IPR051810">
    <property type="entry name" value="Precorrin_MeTrfase"/>
</dbReference>
<dbReference type="GO" id="GO:0030789">
    <property type="term" value="F:precorrin-3B C17-methyltransferase activity"/>
    <property type="evidence" value="ECO:0007669"/>
    <property type="project" value="UniProtKB-EC"/>
</dbReference>
<proteinExistence type="predicted"/>
<dbReference type="CDD" id="cd11646">
    <property type="entry name" value="Precorrin_3B_C17_MT"/>
    <property type="match status" value="1"/>
</dbReference>
<accession>A0A9D1X2N1</accession>
<comment type="caution">
    <text evidence="7">The sequence shown here is derived from an EMBL/GenBank/DDBJ whole genome shotgun (WGS) entry which is preliminary data.</text>
</comment>
<dbReference type="EMBL" id="DXEQ01000032">
    <property type="protein sequence ID" value="HIX71644.1"/>
    <property type="molecule type" value="Genomic_DNA"/>
</dbReference>
<evidence type="ECO:0000256" key="1">
    <source>
        <dbReference type="ARBA" id="ARBA00004953"/>
    </source>
</evidence>
<comment type="pathway">
    <text evidence="1">Cofactor biosynthesis; adenosylcobalamin biosynthesis.</text>
</comment>
<evidence type="ECO:0000313" key="8">
    <source>
        <dbReference type="Proteomes" id="UP000886805"/>
    </source>
</evidence>
<dbReference type="Pfam" id="PF00590">
    <property type="entry name" value="TP_methylase"/>
    <property type="match status" value="1"/>
</dbReference>
<dbReference type="AlphaFoldDB" id="A0A9D1X2N1"/>
<keyword evidence="2" id="KW-0169">Cobalamin biosynthesis</keyword>
<name>A0A9D1X2N1_9FIRM</name>
<dbReference type="Proteomes" id="UP000886805">
    <property type="component" value="Unassembled WGS sequence"/>
</dbReference>
<evidence type="ECO:0000256" key="2">
    <source>
        <dbReference type="ARBA" id="ARBA00022573"/>
    </source>
</evidence>
<dbReference type="GO" id="GO:0032259">
    <property type="term" value="P:methylation"/>
    <property type="evidence" value="ECO:0007669"/>
    <property type="project" value="UniProtKB-KW"/>
</dbReference>
<dbReference type="InterPro" id="IPR006363">
    <property type="entry name" value="Cbl_synth_CobJ/CibH_dom"/>
</dbReference>
<reference evidence="7" key="2">
    <citation type="submission" date="2021-04" db="EMBL/GenBank/DDBJ databases">
        <authorList>
            <person name="Gilroy R."/>
        </authorList>
    </citation>
    <scope>NUCLEOTIDE SEQUENCE</scope>
    <source>
        <strain evidence="7">ChiSxjej3B15-1167</strain>
    </source>
</reference>